<name>A0A8J7M7E8_9RHOB</name>
<accession>A0A8J7M7E8</accession>
<feature type="transmembrane region" description="Helical" evidence="1">
    <location>
        <begin position="161"/>
        <end position="183"/>
    </location>
</feature>
<reference evidence="2" key="1">
    <citation type="submission" date="2020-12" db="EMBL/GenBank/DDBJ databases">
        <title>Bacterial taxonomy.</title>
        <authorList>
            <person name="Pan X."/>
        </authorList>
    </citation>
    <scope>NUCLEOTIDE SEQUENCE</scope>
    <source>
        <strain evidence="2">M0105</strain>
    </source>
</reference>
<comment type="caution">
    <text evidence="2">The sequence shown here is derived from an EMBL/GenBank/DDBJ whole genome shotgun (WGS) entry which is preliminary data.</text>
</comment>
<sequence length="237" mass="24673">MEHLWLALLYGSFAGLMIPLGGLVARVERIQPRWLELEFRHSVIAFGGGILVAAVALVLVPEGMEVLPAWAAIAAFLAGALIFARIERAQRAHGGAHAQFLAMMTDFVPEAIALGAMLSAGAPEAGLLALMIGLQNLPEGFNAWREMGADGRVGRSRTMTLFLALAAVGPVAVLFGDLVLAGLPQVTGAIMMGAAGGILFLMFQDIAVEAHLENRQTPSLAAIGGFGVGLLAQALLG</sequence>
<dbReference type="AlphaFoldDB" id="A0A8J7M7E8"/>
<keyword evidence="1" id="KW-1133">Transmembrane helix</keyword>
<feature type="transmembrane region" description="Helical" evidence="1">
    <location>
        <begin position="6"/>
        <end position="27"/>
    </location>
</feature>
<keyword evidence="3" id="KW-1185">Reference proteome</keyword>
<dbReference type="Proteomes" id="UP000655420">
    <property type="component" value="Unassembled WGS sequence"/>
</dbReference>
<organism evidence="2 3">
    <name type="scientific">Thermohalobaculum xanthum</name>
    <dbReference type="NCBI Taxonomy" id="2753746"/>
    <lineage>
        <taxon>Bacteria</taxon>
        <taxon>Pseudomonadati</taxon>
        <taxon>Pseudomonadota</taxon>
        <taxon>Alphaproteobacteria</taxon>
        <taxon>Rhodobacterales</taxon>
        <taxon>Paracoccaceae</taxon>
        <taxon>Thermohalobaculum</taxon>
    </lineage>
</organism>
<keyword evidence="1" id="KW-0812">Transmembrane</keyword>
<feature type="transmembrane region" description="Helical" evidence="1">
    <location>
        <begin position="220"/>
        <end position="236"/>
    </location>
</feature>
<gene>
    <name evidence="2" type="ORF">H0I76_07735</name>
</gene>
<proteinExistence type="predicted"/>
<keyword evidence="1" id="KW-0472">Membrane</keyword>
<dbReference type="EMBL" id="JAEHHL010000004">
    <property type="protein sequence ID" value="MBK0399075.1"/>
    <property type="molecule type" value="Genomic_DNA"/>
</dbReference>
<feature type="transmembrane region" description="Helical" evidence="1">
    <location>
        <begin position="66"/>
        <end position="84"/>
    </location>
</feature>
<feature type="transmembrane region" description="Helical" evidence="1">
    <location>
        <begin position="189"/>
        <end position="208"/>
    </location>
</feature>
<evidence type="ECO:0000313" key="2">
    <source>
        <dbReference type="EMBL" id="MBK0399075.1"/>
    </source>
</evidence>
<evidence type="ECO:0000313" key="3">
    <source>
        <dbReference type="Proteomes" id="UP000655420"/>
    </source>
</evidence>
<dbReference type="RefSeq" id="WP_200608997.1">
    <property type="nucleotide sequence ID" value="NZ_JAEHHL010000004.1"/>
</dbReference>
<evidence type="ECO:0000256" key="1">
    <source>
        <dbReference type="SAM" id="Phobius"/>
    </source>
</evidence>
<protein>
    <submittedName>
        <fullName evidence="2">Divalent cation transporter</fullName>
    </submittedName>
</protein>
<feature type="transmembrane region" description="Helical" evidence="1">
    <location>
        <begin position="39"/>
        <end position="60"/>
    </location>
</feature>